<evidence type="ECO:0000313" key="6">
    <source>
        <dbReference type="EMBL" id="PXW63261.1"/>
    </source>
</evidence>
<dbReference type="InterPro" id="IPR006059">
    <property type="entry name" value="SBP"/>
</dbReference>
<dbReference type="Pfam" id="PF13416">
    <property type="entry name" value="SBP_bac_8"/>
    <property type="match status" value="1"/>
</dbReference>
<evidence type="ECO:0000256" key="4">
    <source>
        <dbReference type="ARBA" id="ARBA00022729"/>
    </source>
</evidence>
<dbReference type="SUPFAM" id="SSF53850">
    <property type="entry name" value="Periplasmic binding protein-like II"/>
    <property type="match status" value="1"/>
</dbReference>
<dbReference type="Gene3D" id="3.40.190.10">
    <property type="entry name" value="Periplasmic binding protein-like II"/>
    <property type="match status" value="2"/>
</dbReference>
<dbReference type="Proteomes" id="UP000248021">
    <property type="component" value="Unassembled WGS sequence"/>
</dbReference>
<keyword evidence="7" id="KW-1185">Reference proteome</keyword>
<accession>A0A2V3UEU6</accession>
<name>A0A2V3UEU6_9HYPH</name>
<dbReference type="GO" id="GO:0030975">
    <property type="term" value="F:thiamine binding"/>
    <property type="evidence" value="ECO:0007669"/>
    <property type="project" value="TreeGrafter"/>
</dbReference>
<evidence type="ECO:0000313" key="7">
    <source>
        <dbReference type="Proteomes" id="UP000248021"/>
    </source>
</evidence>
<sequence>MTDKAHRNSYSRRSILGGLTAGAAVIAAPHVVRAQSGGRVLVRTSGGSYQDALQAGTWNSFTQKTGIEVVGVAANTGKLLAMVEAGSRELDIVEGNAVAILTLQAKGALQPLDVSRFEYTDPKDIGTVGPDFLSYASFAEALVYNTQAFPNEHPKDWKDFWDVSRFPGKRMLQDAKAIAPNLEFALLADGVPVDKLYPLDIDRAFAKLKQIKPHIVKFFDSGALGASLLAEKTAVLGSLWTNRVETLRKGGAPLAIEWNQAMRLTEYTAVLKNAPNRDAAMRLLDYSSSPEAQARTLPQIGLSPENKRAFEFIAKDVAETLPTFPAIASKGFEQDAGWWLKNRAQVATRWEEFLLG</sequence>
<gene>
    <name evidence="6" type="ORF">C7450_102176</name>
</gene>
<dbReference type="InterPro" id="IPR006311">
    <property type="entry name" value="TAT_signal"/>
</dbReference>
<keyword evidence="4" id="KW-0732">Signal</keyword>
<dbReference type="GO" id="GO:0015888">
    <property type="term" value="P:thiamine transport"/>
    <property type="evidence" value="ECO:0007669"/>
    <property type="project" value="TreeGrafter"/>
</dbReference>
<keyword evidence="3" id="KW-0813">Transport</keyword>
<evidence type="ECO:0000256" key="2">
    <source>
        <dbReference type="ARBA" id="ARBA00008520"/>
    </source>
</evidence>
<evidence type="ECO:0000256" key="5">
    <source>
        <dbReference type="ARBA" id="ARBA00022764"/>
    </source>
</evidence>
<dbReference type="OrthoDB" id="9815444at2"/>
<organism evidence="6 7">
    <name type="scientific">Chelatococcus asaccharovorans</name>
    <dbReference type="NCBI Taxonomy" id="28210"/>
    <lineage>
        <taxon>Bacteria</taxon>
        <taxon>Pseudomonadati</taxon>
        <taxon>Pseudomonadota</taxon>
        <taxon>Alphaproteobacteria</taxon>
        <taxon>Hyphomicrobiales</taxon>
        <taxon>Chelatococcaceae</taxon>
        <taxon>Chelatococcus</taxon>
    </lineage>
</organism>
<dbReference type="PANTHER" id="PTHR30006:SF3">
    <property type="entry name" value="THIAMINE-BINDING PERIPLASMIC PROTEIN"/>
    <property type="match status" value="1"/>
</dbReference>
<reference evidence="6 7" key="1">
    <citation type="submission" date="2018-05" db="EMBL/GenBank/DDBJ databases">
        <title>Genomic Encyclopedia of Type Strains, Phase IV (KMG-IV): sequencing the most valuable type-strain genomes for metagenomic binning, comparative biology and taxonomic classification.</title>
        <authorList>
            <person name="Goeker M."/>
        </authorList>
    </citation>
    <scope>NUCLEOTIDE SEQUENCE [LARGE SCALE GENOMIC DNA]</scope>
    <source>
        <strain evidence="6 7">DSM 6462</strain>
    </source>
</reference>
<evidence type="ECO:0000256" key="1">
    <source>
        <dbReference type="ARBA" id="ARBA00004418"/>
    </source>
</evidence>
<comment type="caution">
    <text evidence="6">The sequence shown here is derived from an EMBL/GenBank/DDBJ whole genome shotgun (WGS) entry which is preliminary data.</text>
</comment>
<dbReference type="AlphaFoldDB" id="A0A2V3UEU6"/>
<protein>
    <submittedName>
        <fullName evidence="6">Putative spermidine/putrescine transport system substrate-binding protein</fullName>
    </submittedName>
</protein>
<dbReference type="GO" id="GO:0030288">
    <property type="term" value="C:outer membrane-bounded periplasmic space"/>
    <property type="evidence" value="ECO:0007669"/>
    <property type="project" value="TreeGrafter"/>
</dbReference>
<dbReference type="RefSeq" id="WP_110373416.1">
    <property type="nucleotide sequence ID" value="NZ_JAHBRY010000002.1"/>
</dbReference>
<evidence type="ECO:0000256" key="3">
    <source>
        <dbReference type="ARBA" id="ARBA00022448"/>
    </source>
</evidence>
<dbReference type="GO" id="GO:0030976">
    <property type="term" value="F:thiamine pyrophosphate binding"/>
    <property type="evidence" value="ECO:0007669"/>
    <property type="project" value="TreeGrafter"/>
</dbReference>
<dbReference type="PROSITE" id="PS51318">
    <property type="entry name" value="TAT"/>
    <property type="match status" value="1"/>
</dbReference>
<comment type="similarity">
    <text evidence="2">Belongs to the bacterial solute-binding protein 1 family.</text>
</comment>
<dbReference type="PANTHER" id="PTHR30006">
    <property type="entry name" value="THIAMINE-BINDING PERIPLASMIC PROTEIN-RELATED"/>
    <property type="match status" value="1"/>
</dbReference>
<dbReference type="CDD" id="cd13589">
    <property type="entry name" value="PBP2_polyamine_RpCGA009"/>
    <property type="match status" value="1"/>
</dbReference>
<dbReference type="EMBL" id="QJJK01000002">
    <property type="protein sequence ID" value="PXW63261.1"/>
    <property type="molecule type" value="Genomic_DNA"/>
</dbReference>
<keyword evidence="5" id="KW-0574">Periplasm</keyword>
<proteinExistence type="inferred from homology"/>
<comment type="subcellular location">
    <subcellularLocation>
        <location evidence="1">Periplasm</location>
    </subcellularLocation>
</comment>